<dbReference type="PROSITE" id="PS50885">
    <property type="entry name" value="HAMP"/>
    <property type="match status" value="1"/>
</dbReference>
<dbReference type="OrthoDB" id="9814362at2"/>
<dbReference type="Proteomes" id="UP000244060">
    <property type="component" value="Unassembled WGS sequence"/>
</dbReference>
<dbReference type="PANTHER" id="PTHR43531">
    <property type="entry name" value="PROTEIN ICFG"/>
    <property type="match status" value="1"/>
</dbReference>
<evidence type="ECO:0000259" key="5">
    <source>
        <dbReference type="PROSITE" id="PS50885"/>
    </source>
</evidence>
<dbReference type="Pfam" id="PF00015">
    <property type="entry name" value="MCPsignal"/>
    <property type="match status" value="1"/>
</dbReference>
<dbReference type="InterPro" id="IPR051310">
    <property type="entry name" value="MCP_chemotaxis"/>
</dbReference>
<evidence type="ECO:0000259" key="4">
    <source>
        <dbReference type="PROSITE" id="PS50111"/>
    </source>
</evidence>
<dbReference type="GO" id="GO:0005886">
    <property type="term" value="C:plasma membrane"/>
    <property type="evidence" value="ECO:0007669"/>
    <property type="project" value="TreeGrafter"/>
</dbReference>
<protein>
    <submittedName>
        <fullName evidence="6">Methyl-accepting chemotaxis protein</fullName>
    </submittedName>
</protein>
<dbReference type="EMBL" id="QAOT01000024">
    <property type="protein sequence ID" value="PTR12521.1"/>
    <property type="molecule type" value="Genomic_DNA"/>
</dbReference>
<keyword evidence="3" id="KW-0807">Transducer</keyword>
<dbReference type="Gene3D" id="1.10.287.950">
    <property type="entry name" value="Methyl-accepting chemotaxis protein"/>
    <property type="match status" value="1"/>
</dbReference>
<keyword evidence="7" id="KW-1185">Reference proteome</keyword>
<comment type="caution">
    <text evidence="6">The sequence shown here is derived from an EMBL/GenBank/DDBJ whole genome shotgun (WGS) entry which is preliminary data.</text>
</comment>
<evidence type="ECO:0000256" key="3">
    <source>
        <dbReference type="PROSITE-ProRule" id="PRU00284"/>
    </source>
</evidence>
<evidence type="ECO:0000256" key="1">
    <source>
        <dbReference type="ARBA" id="ARBA00022500"/>
    </source>
</evidence>
<dbReference type="PRINTS" id="PR00260">
    <property type="entry name" value="CHEMTRNSDUCR"/>
</dbReference>
<dbReference type="SUPFAM" id="SSF58104">
    <property type="entry name" value="Methyl-accepting chemotaxis protein (MCP) signaling domain"/>
    <property type="match status" value="1"/>
</dbReference>
<dbReference type="GO" id="GO:0006935">
    <property type="term" value="P:chemotaxis"/>
    <property type="evidence" value="ECO:0007669"/>
    <property type="project" value="UniProtKB-KW"/>
</dbReference>
<keyword evidence="1" id="KW-0145">Chemotaxis</keyword>
<accession>A0A2T5JSW6</accession>
<evidence type="ECO:0000313" key="6">
    <source>
        <dbReference type="EMBL" id="PTR12521.1"/>
    </source>
</evidence>
<dbReference type="Pfam" id="PF00672">
    <property type="entry name" value="HAMP"/>
    <property type="match status" value="1"/>
</dbReference>
<dbReference type="InterPro" id="IPR047347">
    <property type="entry name" value="YvaQ-like_sensor"/>
</dbReference>
<proteinExistence type="inferred from homology"/>
<dbReference type="InterPro" id="IPR004089">
    <property type="entry name" value="MCPsignal_dom"/>
</dbReference>
<dbReference type="PANTHER" id="PTHR43531:SF11">
    <property type="entry name" value="METHYL-ACCEPTING CHEMOTAXIS PROTEIN 3"/>
    <property type="match status" value="1"/>
</dbReference>
<dbReference type="SMART" id="SM00304">
    <property type="entry name" value="HAMP"/>
    <property type="match status" value="1"/>
</dbReference>
<organism evidence="6 7">
    <name type="scientific">Cereibacter azotoformans</name>
    <dbReference type="NCBI Taxonomy" id="43057"/>
    <lineage>
        <taxon>Bacteria</taxon>
        <taxon>Pseudomonadati</taxon>
        <taxon>Pseudomonadota</taxon>
        <taxon>Alphaproteobacteria</taxon>
        <taxon>Rhodobacterales</taxon>
        <taxon>Paracoccaceae</taxon>
        <taxon>Cereibacter</taxon>
    </lineage>
</organism>
<dbReference type="CDD" id="cd19411">
    <property type="entry name" value="MCP2201-like_sensor"/>
    <property type="match status" value="1"/>
</dbReference>
<dbReference type="RefSeq" id="WP_108222395.1">
    <property type="nucleotide sequence ID" value="NZ_QAOT01000024.1"/>
</dbReference>
<dbReference type="Pfam" id="PF12729">
    <property type="entry name" value="4HB_MCP_1"/>
    <property type="match status" value="1"/>
</dbReference>
<evidence type="ECO:0000256" key="2">
    <source>
        <dbReference type="ARBA" id="ARBA00029447"/>
    </source>
</evidence>
<dbReference type="CDD" id="cd06225">
    <property type="entry name" value="HAMP"/>
    <property type="match status" value="1"/>
</dbReference>
<dbReference type="InterPro" id="IPR003660">
    <property type="entry name" value="HAMP_dom"/>
</dbReference>
<feature type="domain" description="HAMP" evidence="5">
    <location>
        <begin position="208"/>
        <end position="260"/>
    </location>
</feature>
<dbReference type="GO" id="GO:0007165">
    <property type="term" value="P:signal transduction"/>
    <property type="evidence" value="ECO:0007669"/>
    <property type="project" value="UniProtKB-KW"/>
</dbReference>
<name>A0A2T5JSW6_9RHOB</name>
<reference evidence="6 7" key="1">
    <citation type="submission" date="2018-04" db="EMBL/GenBank/DDBJ databases">
        <title>Genomic Encyclopedia of Type Strains, Phase III (KMG-III): the genomes of soil and plant-associated and newly described type strains.</title>
        <authorList>
            <person name="Whitman W."/>
        </authorList>
    </citation>
    <scope>NUCLEOTIDE SEQUENCE [LARGE SCALE GENOMIC DNA]</scope>
    <source>
        <strain evidence="6 7">KA25</strain>
    </source>
</reference>
<dbReference type="GO" id="GO:0004888">
    <property type="term" value="F:transmembrane signaling receptor activity"/>
    <property type="evidence" value="ECO:0007669"/>
    <property type="project" value="InterPro"/>
</dbReference>
<dbReference type="AlphaFoldDB" id="A0A2T5JSW6"/>
<dbReference type="InterPro" id="IPR024478">
    <property type="entry name" value="HlyB_4HB_MCP"/>
</dbReference>
<comment type="similarity">
    <text evidence="2">Belongs to the methyl-accepting chemotaxis (MCP) protein family.</text>
</comment>
<sequence>MRFTIKLKLVSTFLLVFLLMGAGMLLGIVDLRHSNQTLGEIAHVLAARVDAARQLEVEQGEFNIVLRDYVSAADATERAARKEDITRIRAAMSASIDRLNALADDAGRPMIERYSEQRKVAAAINDQVFALADTGKAVEASRLLATESRQGMSALAAELKAFRDAYSHQMTAATEEADRELSASGLNLSLLAIVAVVVGSLAAMAVIRSITRGIGSALDLSKRVASGDLTTLAEPRGSDELAELLHVNNTMIVKLREVVGRVSSATGQVAANSLTMAATSEQLSQGSNEQASATEEASTSVEQMASNIKQAAGNAGETEAIAAKSAEDARASGAAVREAVEAMGAIADRISVVQEIARQTDLLALNAAVEAARAGEHGRGFAVVASEVRKLAERSQLAAAEISTLSARTATTARTAGEMLGRLVPDIERTSGLVSSISAASRELSVGAQQVALAIQQLDQVTQQNTTSAEALASGAAQLSVEAEQLKEAVAFFRSGQDRTEMSVAMSSPGSRHASRPVLRVVGPEQGFGFDMSDRRHVG</sequence>
<feature type="domain" description="Methyl-accepting transducer" evidence="4">
    <location>
        <begin position="265"/>
        <end position="480"/>
    </location>
</feature>
<dbReference type="PROSITE" id="PS50111">
    <property type="entry name" value="CHEMOTAXIS_TRANSDUC_2"/>
    <property type="match status" value="1"/>
</dbReference>
<gene>
    <name evidence="6" type="ORF">C8J28_12421</name>
</gene>
<evidence type="ECO:0000313" key="7">
    <source>
        <dbReference type="Proteomes" id="UP000244060"/>
    </source>
</evidence>
<dbReference type="SMART" id="SM00283">
    <property type="entry name" value="MA"/>
    <property type="match status" value="1"/>
</dbReference>
<dbReference type="InterPro" id="IPR004090">
    <property type="entry name" value="Chemotax_Me-accpt_rcpt"/>
</dbReference>